<gene>
    <name evidence="2" type="ORF">H9X91_08255</name>
</gene>
<sequence>MYTHPFSAWYWRDASRELRDLRKLLFAALMIAMCVVLAQVPSVPLFGGAKVTWGFLARSVCAWVCGPVLGLLFAFAEDILSFFLTGGGGYPFFPGYTLTTMLGVLTYALFLYRAPLRIWRIFCAKLLTNVQNVVLGALWMAILNSNGRFSLETWYASASLSAAKNLIMLPVQTVLLVVLLRALQPALRQMGMLPRTAAAAPQNRI</sequence>
<keyword evidence="3" id="KW-1185">Reference proteome</keyword>
<evidence type="ECO:0000256" key="1">
    <source>
        <dbReference type="SAM" id="Phobius"/>
    </source>
</evidence>
<comment type="caution">
    <text evidence="2">The sequence shown here is derived from an EMBL/GenBank/DDBJ whole genome shotgun (WGS) entry which is preliminary data.</text>
</comment>
<feature type="transmembrane region" description="Helical" evidence="1">
    <location>
        <begin position="55"/>
        <end position="76"/>
    </location>
</feature>
<organism evidence="2 3">
    <name type="scientific">Oscillibacter valericigenes</name>
    <dbReference type="NCBI Taxonomy" id="351091"/>
    <lineage>
        <taxon>Bacteria</taxon>
        <taxon>Bacillati</taxon>
        <taxon>Bacillota</taxon>
        <taxon>Clostridia</taxon>
        <taxon>Eubacteriales</taxon>
        <taxon>Oscillospiraceae</taxon>
        <taxon>Oscillibacter</taxon>
    </lineage>
</organism>
<proteinExistence type="predicted"/>
<dbReference type="Gene3D" id="1.10.1760.20">
    <property type="match status" value="1"/>
</dbReference>
<feature type="transmembrane region" description="Helical" evidence="1">
    <location>
        <begin position="122"/>
        <end position="142"/>
    </location>
</feature>
<dbReference type="Pfam" id="PF12822">
    <property type="entry name" value="ECF_trnsprt"/>
    <property type="match status" value="1"/>
</dbReference>
<dbReference type="InterPro" id="IPR024529">
    <property type="entry name" value="ECF_trnsprt_substrate-spec"/>
</dbReference>
<dbReference type="RefSeq" id="WP_204804219.1">
    <property type="nucleotide sequence ID" value="NZ_JACSNS010000025.1"/>
</dbReference>
<evidence type="ECO:0000313" key="2">
    <source>
        <dbReference type="EMBL" id="MBM6851426.1"/>
    </source>
</evidence>
<feature type="transmembrane region" description="Helical" evidence="1">
    <location>
        <begin position="24"/>
        <end position="43"/>
    </location>
</feature>
<reference evidence="2 3" key="1">
    <citation type="journal article" date="2021" name="Sci. Rep.">
        <title>The distribution of antibiotic resistance genes in chicken gut microbiota commensals.</title>
        <authorList>
            <person name="Juricova H."/>
            <person name="Matiasovicova J."/>
            <person name="Kubasova T."/>
            <person name="Cejkova D."/>
            <person name="Rychlik I."/>
        </authorList>
    </citation>
    <scope>NUCLEOTIDE SEQUENCE [LARGE SCALE GENOMIC DNA]</scope>
    <source>
        <strain evidence="2 3">An411</strain>
    </source>
</reference>
<dbReference type="NCBIfam" id="TIGR04518">
    <property type="entry name" value="ECF_S_folT_fam"/>
    <property type="match status" value="1"/>
</dbReference>
<keyword evidence="1" id="KW-0812">Transmembrane</keyword>
<name>A0ABS2FWM8_9FIRM</name>
<protein>
    <submittedName>
        <fullName evidence="2">Folate family ECF transporter S component</fullName>
    </submittedName>
</protein>
<evidence type="ECO:0000313" key="3">
    <source>
        <dbReference type="Proteomes" id="UP000719500"/>
    </source>
</evidence>
<dbReference type="EMBL" id="JACSNX010000010">
    <property type="protein sequence ID" value="MBM6851426.1"/>
    <property type="molecule type" value="Genomic_DNA"/>
</dbReference>
<feature type="transmembrane region" description="Helical" evidence="1">
    <location>
        <begin position="88"/>
        <end position="110"/>
    </location>
</feature>
<accession>A0ABS2FWM8</accession>
<dbReference type="Proteomes" id="UP000719500">
    <property type="component" value="Unassembled WGS sequence"/>
</dbReference>
<dbReference type="InterPro" id="IPR030949">
    <property type="entry name" value="ECF_S_folate_fam"/>
</dbReference>
<keyword evidence="1" id="KW-1133">Transmembrane helix</keyword>
<feature type="transmembrane region" description="Helical" evidence="1">
    <location>
        <begin position="162"/>
        <end position="183"/>
    </location>
</feature>
<keyword evidence="1" id="KW-0472">Membrane</keyword>